<dbReference type="AlphaFoldDB" id="A0A1H8W693"/>
<feature type="transmembrane region" description="Helical" evidence="1">
    <location>
        <begin position="307"/>
        <end position="327"/>
    </location>
</feature>
<evidence type="ECO:0000256" key="1">
    <source>
        <dbReference type="SAM" id="Phobius"/>
    </source>
</evidence>
<feature type="transmembrane region" description="Helical" evidence="1">
    <location>
        <begin position="197"/>
        <end position="217"/>
    </location>
</feature>
<feature type="transmembrane region" description="Helical" evidence="1">
    <location>
        <begin position="161"/>
        <end position="185"/>
    </location>
</feature>
<protein>
    <submittedName>
        <fullName evidence="2">Uncharacterized protein</fullName>
    </submittedName>
</protein>
<dbReference type="Proteomes" id="UP000199126">
    <property type="component" value="Unassembled WGS sequence"/>
</dbReference>
<name>A0A1H8W693_9EURY</name>
<dbReference type="EMBL" id="FODV01000024">
    <property type="protein sequence ID" value="SEP23174.1"/>
    <property type="molecule type" value="Genomic_DNA"/>
</dbReference>
<gene>
    <name evidence="2" type="ORF">SAMN04487948_12431</name>
</gene>
<evidence type="ECO:0000313" key="2">
    <source>
        <dbReference type="EMBL" id="SEP23174.1"/>
    </source>
</evidence>
<accession>A0A1H8W693</accession>
<feature type="transmembrane region" description="Helical" evidence="1">
    <location>
        <begin position="238"/>
        <end position="262"/>
    </location>
</feature>
<proteinExistence type="predicted"/>
<keyword evidence="1" id="KW-0472">Membrane</keyword>
<reference evidence="3" key="1">
    <citation type="submission" date="2016-10" db="EMBL/GenBank/DDBJ databases">
        <authorList>
            <person name="Varghese N."/>
            <person name="Submissions S."/>
        </authorList>
    </citation>
    <scope>NUCLEOTIDE SEQUENCE [LARGE SCALE GENOMIC DNA]</scope>
    <source>
        <strain evidence="3">CGMCC 1.10121</strain>
    </source>
</reference>
<organism evidence="2 3">
    <name type="scientific">Halogranum amylolyticum</name>
    <dbReference type="NCBI Taxonomy" id="660520"/>
    <lineage>
        <taxon>Archaea</taxon>
        <taxon>Methanobacteriati</taxon>
        <taxon>Methanobacteriota</taxon>
        <taxon>Stenosarchaea group</taxon>
        <taxon>Halobacteria</taxon>
        <taxon>Halobacteriales</taxon>
        <taxon>Haloferacaceae</taxon>
    </lineage>
</organism>
<keyword evidence="3" id="KW-1185">Reference proteome</keyword>
<sequence length="386" mass="42010">MVLSDENFGMRTKTARTICFHMDPDKYTPIKETRRTSDVRTPLTLEYDLPAVMEEVLGRESATCEACQQTVHHPTGGDLEGGEPFVIRDIVDNVYNVANRVLLCHSCANRPTDEWKADVCAKRVRERERSPSWRDYVAYWLSDPTATSLFARRIAGCLTGLVVLVATLAGIVGALSATVATGWAWARTVAMATSTVISTIATHPWIVGSFVGIAYISHAVERVRYDPRGYCSRGHRPWALLILAGVTAGIGAFGLLFLAIGLLPATRLVQLVVAVVWLTGAASVAWYIDLAIRHDLAIGIWRPNRGLWIIAGRVGLLPGLVAIVAGVPFPSVLAPTTTGILAAIPAGVAFAFTGLRLPYDSRARDAVLDVIPEWILTALSDERRRD</sequence>
<feature type="transmembrane region" description="Helical" evidence="1">
    <location>
        <begin position="268"/>
        <end position="287"/>
    </location>
</feature>
<evidence type="ECO:0000313" key="3">
    <source>
        <dbReference type="Proteomes" id="UP000199126"/>
    </source>
</evidence>
<keyword evidence="1" id="KW-1133">Transmembrane helix</keyword>
<feature type="transmembrane region" description="Helical" evidence="1">
    <location>
        <begin position="333"/>
        <end position="355"/>
    </location>
</feature>
<keyword evidence="1" id="KW-0812">Transmembrane</keyword>